<dbReference type="Proteomes" id="UP000240760">
    <property type="component" value="Unassembled WGS sequence"/>
</dbReference>
<name>A0A2T4CD66_TRILO</name>
<gene>
    <name evidence="1" type="ORF">M440DRAFT_1170899</name>
</gene>
<accession>A0A2T4CD66</accession>
<sequence length="233" mass="25278">MRFARDGGGTQSAASRGHSQAIEPNFRDKLWPASHLLLVTQRTQCLGRQTMASVQSMSNQANQLQSNRLQAASDTRLAIRRKYTIGEIQDVGYYSLISLPRTGTCPPPSPPIPQLPLSPLASRLSARALVTAPGSIGHQTAGVSRPKTFPVFASPRAAVLGFVLSRLDAALASFARATCGFGEALSIVDETNKRFLRRATGGVSTLGAGLDRGSFEMLFAHHHHRHRHHPRRL</sequence>
<dbReference type="AlphaFoldDB" id="A0A2T4CD66"/>
<evidence type="ECO:0000313" key="1">
    <source>
        <dbReference type="EMBL" id="PTB79493.1"/>
    </source>
</evidence>
<keyword evidence="2" id="KW-1185">Reference proteome</keyword>
<protein>
    <submittedName>
        <fullName evidence="1">Uncharacterized protein</fullName>
    </submittedName>
</protein>
<dbReference type="EMBL" id="KZ679128">
    <property type="protein sequence ID" value="PTB79493.1"/>
    <property type="molecule type" value="Genomic_DNA"/>
</dbReference>
<organism evidence="1 2">
    <name type="scientific">Trichoderma longibrachiatum ATCC 18648</name>
    <dbReference type="NCBI Taxonomy" id="983965"/>
    <lineage>
        <taxon>Eukaryota</taxon>
        <taxon>Fungi</taxon>
        <taxon>Dikarya</taxon>
        <taxon>Ascomycota</taxon>
        <taxon>Pezizomycotina</taxon>
        <taxon>Sordariomycetes</taxon>
        <taxon>Hypocreomycetidae</taxon>
        <taxon>Hypocreales</taxon>
        <taxon>Hypocreaceae</taxon>
        <taxon>Trichoderma</taxon>
    </lineage>
</organism>
<evidence type="ECO:0000313" key="2">
    <source>
        <dbReference type="Proteomes" id="UP000240760"/>
    </source>
</evidence>
<proteinExistence type="predicted"/>
<reference evidence="1 2" key="1">
    <citation type="submission" date="2016-07" db="EMBL/GenBank/DDBJ databases">
        <title>Multiple horizontal gene transfer events from other fungi enriched the ability of initially mycotrophic Trichoderma (Ascomycota) to feed on dead plant biomass.</title>
        <authorList>
            <consortium name="DOE Joint Genome Institute"/>
            <person name="Aerts A."/>
            <person name="Atanasova L."/>
            <person name="Chenthamara K."/>
            <person name="Zhang J."/>
            <person name="Grujic M."/>
            <person name="Henrissat B."/>
            <person name="Kuo A."/>
            <person name="Salamov A."/>
            <person name="Lipzen A."/>
            <person name="Labutti K."/>
            <person name="Barry K."/>
            <person name="Miao Y."/>
            <person name="Rahimi M.J."/>
            <person name="Shen Q."/>
            <person name="Grigoriev I.V."/>
            <person name="Kubicek C.P."/>
            <person name="Druzhinina I.S."/>
        </authorList>
    </citation>
    <scope>NUCLEOTIDE SEQUENCE [LARGE SCALE GENOMIC DNA]</scope>
    <source>
        <strain evidence="1 2">ATCC 18648</strain>
    </source>
</reference>